<feature type="region of interest" description="Disordered" evidence="8">
    <location>
        <begin position="307"/>
        <end position="329"/>
    </location>
</feature>
<dbReference type="SUPFAM" id="SSF56112">
    <property type="entry name" value="Protein kinase-like (PK-like)"/>
    <property type="match status" value="1"/>
</dbReference>
<comment type="caution">
    <text evidence="10">The sequence shown here is derived from an EMBL/GenBank/DDBJ whole genome shotgun (WGS) entry which is preliminary data.</text>
</comment>
<accession>A0A835S3L1</accession>
<feature type="compositionally biased region" description="Basic and acidic residues" evidence="8">
    <location>
        <begin position="112"/>
        <end position="123"/>
    </location>
</feature>
<dbReference type="PANTHER" id="PTHR22974:SF23">
    <property type="entry name" value="TOUSLED-LIKE KINASE, ISOFORM G"/>
    <property type="match status" value="1"/>
</dbReference>
<dbReference type="FunFam" id="1.10.510.10:FF:000256">
    <property type="entry name" value="Serine/threonine-protein kinase TOUSLED"/>
    <property type="match status" value="1"/>
</dbReference>
<dbReference type="GO" id="GO:0007059">
    <property type="term" value="P:chromosome segregation"/>
    <property type="evidence" value="ECO:0007669"/>
    <property type="project" value="TreeGrafter"/>
</dbReference>
<feature type="compositionally biased region" description="Low complexity" evidence="8">
    <location>
        <begin position="35"/>
        <end position="46"/>
    </location>
</feature>
<keyword evidence="4" id="KW-0418">Kinase</keyword>
<keyword evidence="1" id="KW-0723">Serine/threonine-protein kinase</keyword>
<keyword evidence="2" id="KW-0808">Transferase</keyword>
<keyword evidence="5 6" id="KW-0067">ATP-binding</keyword>
<keyword evidence="3 6" id="KW-0547">Nucleotide-binding</keyword>
<feature type="region of interest" description="Disordered" evidence="8">
    <location>
        <begin position="110"/>
        <end position="149"/>
    </location>
</feature>
<dbReference type="GO" id="GO:0005524">
    <property type="term" value="F:ATP binding"/>
    <property type="evidence" value="ECO:0007669"/>
    <property type="project" value="UniProtKB-UniRule"/>
</dbReference>
<dbReference type="AlphaFoldDB" id="A0A835S3L1"/>
<feature type="region of interest" description="Disordered" evidence="8">
    <location>
        <begin position="1"/>
        <end position="74"/>
    </location>
</feature>
<evidence type="ECO:0000256" key="2">
    <source>
        <dbReference type="ARBA" id="ARBA00022679"/>
    </source>
</evidence>
<dbReference type="GO" id="GO:0035556">
    <property type="term" value="P:intracellular signal transduction"/>
    <property type="evidence" value="ECO:0007669"/>
    <property type="project" value="TreeGrafter"/>
</dbReference>
<feature type="coiled-coil region" evidence="7">
    <location>
        <begin position="345"/>
        <end position="379"/>
    </location>
</feature>
<evidence type="ECO:0000256" key="6">
    <source>
        <dbReference type="PROSITE-ProRule" id="PRU10141"/>
    </source>
</evidence>
<dbReference type="Proteomes" id="UP000639772">
    <property type="component" value="Chromosome 1"/>
</dbReference>
<evidence type="ECO:0000256" key="7">
    <source>
        <dbReference type="SAM" id="Coils"/>
    </source>
</evidence>
<dbReference type="GO" id="GO:0004674">
    <property type="term" value="F:protein serine/threonine kinase activity"/>
    <property type="evidence" value="ECO:0007669"/>
    <property type="project" value="UniProtKB-KW"/>
</dbReference>
<evidence type="ECO:0000313" key="10">
    <source>
        <dbReference type="EMBL" id="KAG0503675.1"/>
    </source>
</evidence>
<dbReference type="InterPro" id="IPR011009">
    <property type="entry name" value="Kinase-like_dom_sf"/>
</dbReference>
<evidence type="ECO:0000256" key="3">
    <source>
        <dbReference type="ARBA" id="ARBA00022741"/>
    </source>
</evidence>
<organism evidence="10 11">
    <name type="scientific">Vanilla planifolia</name>
    <name type="common">Vanilla</name>
    <dbReference type="NCBI Taxonomy" id="51239"/>
    <lineage>
        <taxon>Eukaryota</taxon>
        <taxon>Viridiplantae</taxon>
        <taxon>Streptophyta</taxon>
        <taxon>Embryophyta</taxon>
        <taxon>Tracheophyta</taxon>
        <taxon>Spermatophyta</taxon>
        <taxon>Magnoliopsida</taxon>
        <taxon>Liliopsida</taxon>
        <taxon>Asparagales</taxon>
        <taxon>Orchidaceae</taxon>
        <taxon>Vanilloideae</taxon>
        <taxon>Vanilleae</taxon>
        <taxon>Vanilla</taxon>
    </lineage>
</organism>
<dbReference type="Pfam" id="PF00069">
    <property type="entry name" value="Pkinase"/>
    <property type="match status" value="1"/>
</dbReference>
<feature type="binding site" evidence="6">
    <location>
        <position position="423"/>
    </location>
    <ligand>
        <name>ATP</name>
        <dbReference type="ChEBI" id="CHEBI:30616"/>
    </ligand>
</feature>
<gene>
    <name evidence="10" type="ORF">HPP92_003747</name>
</gene>
<dbReference type="CDD" id="cd13990">
    <property type="entry name" value="STKc_TLK"/>
    <property type="match status" value="1"/>
</dbReference>
<dbReference type="PROSITE" id="PS00108">
    <property type="entry name" value="PROTEIN_KINASE_ST"/>
    <property type="match status" value="1"/>
</dbReference>
<evidence type="ECO:0000256" key="8">
    <source>
        <dbReference type="SAM" id="MobiDB-lite"/>
    </source>
</evidence>
<dbReference type="InterPro" id="IPR017441">
    <property type="entry name" value="Protein_kinase_ATP_BS"/>
</dbReference>
<feature type="domain" description="Protein kinase" evidence="9">
    <location>
        <begin position="394"/>
        <end position="667"/>
    </location>
</feature>
<proteinExistence type="predicted"/>
<dbReference type="PANTHER" id="PTHR22974">
    <property type="entry name" value="MIXED LINEAGE PROTEIN KINASE"/>
    <property type="match status" value="1"/>
</dbReference>
<dbReference type="PROSITE" id="PS50011">
    <property type="entry name" value="PROTEIN_KINASE_DOM"/>
    <property type="match status" value="1"/>
</dbReference>
<keyword evidence="7" id="KW-0175">Coiled coil</keyword>
<dbReference type="Gene3D" id="1.10.510.10">
    <property type="entry name" value="Transferase(Phosphotransferase) domain 1"/>
    <property type="match status" value="1"/>
</dbReference>
<protein>
    <recommendedName>
        <fullName evidence="9">Protein kinase domain-containing protein</fullName>
    </recommendedName>
</protein>
<evidence type="ECO:0000256" key="5">
    <source>
        <dbReference type="ARBA" id="ARBA00022840"/>
    </source>
</evidence>
<evidence type="ECO:0000256" key="4">
    <source>
        <dbReference type="ARBA" id="ARBA00022777"/>
    </source>
</evidence>
<dbReference type="GO" id="GO:0005634">
    <property type="term" value="C:nucleus"/>
    <property type="evidence" value="ECO:0007669"/>
    <property type="project" value="TreeGrafter"/>
</dbReference>
<evidence type="ECO:0000256" key="1">
    <source>
        <dbReference type="ARBA" id="ARBA00022527"/>
    </source>
</evidence>
<dbReference type="InterPro" id="IPR000719">
    <property type="entry name" value="Prot_kinase_dom"/>
</dbReference>
<dbReference type="PROSITE" id="PS00107">
    <property type="entry name" value="PROTEIN_KINASE_ATP"/>
    <property type="match status" value="1"/>
</dbReference>
<reference evidence="10 11" key="1">
    <citation type="journal article" date="2020" name="Nat. Food">
        <title>A phased Vanilla planifolia genome enables genetic improvement of flavour and production.</title>
        <authorList>
            <person name="Hasing T."/>
            <person name="Tang H."/>
            <person name="Brym M."/>
            <person name="Khazi F."/>
            <person name="Huang T."/>
            <person name="Chambers A.H."/>
        </authorList>
    </citation>
    <scope>NUCLEOTIDE SEQUENCE [LARGE SCALE GENOMIC DNA]</scope>
    <source>
        <tissue evidence="10">Leaf</tissue>
    </source>
</reference>
<dbReference type="EMBL" id="JADCNM010000001">
    <property type="protein sequence ID" value="KAG0503675.1"/>
    <property type="molecule type" value="Genomic_DNA"/>
</dbReference>
<dbReference type="SMART" id="SM00220">
    <property type="entry name" value="S_TKc"/>
    <property type="match status" value="1"/>
</dbReference>
<sequence>MSEDIVMHLSSNSNPSDPFLPSKIAKLEARMVGKSSSLPASQSSWQSPPPVKQETLEDFQASSLSSDSDDDNSGEYLIQRNIQKRQRCLEDEHALVQSDEALDAQKVITEATEGRMSSDEPNKRRQGRGRGRAASSRGRSKASDQTLSMSTSMAALSNGNLDVTLQKESRSKEQPDINEKAMLLEEVSLLRVKLASLEEELCKSRQEAVDHDQRCCQLEKELKDIKEQDQHMKIKRLKVLSDLLIAVSKSERQEARMKIRQDSLRLGSVGVIRTGTIISETWEDGQALKDINAHLKSLLETKEAVERHRKSLKKRQSDKGDGNDAETSMPEDDFLIQDEICKSRLSSIKREEENLLRERDRYELEKARLIREMKRVRDEDGSRFNNFQVLNHRYALLNLLGKGGFSEVYKAYDLVENRYVACKLHGLNAQWSEEKKQSYIRHAVREYNIHKTLIHPHIVRLWDIFEIDQNTFCTVLEYCNGKDLDAVLKATPILPEKEARIVIIQIFQGLLYLNKRAQKIIHYDLKPGNVLFNDVGVAKVTDFGLSKIVENDVGSQGMELTSQGAGTYWYLPPECFELSKTPLISSKVDVWSAGVMLYQMLFGRRPFGHDQTQERILREDTIINARKVEFPSKPVVSIEAKELIRRCLTYNQVERPDVLTIVQDPYLSYSKR</sequence>
<evidence type="ECO:0000259" key="9">
    <source>
        <dbReference type="PROSITE" id="PS50011"/>
    </source>
</evidence>
<dbReference type="InterPro" id="IPR008271">
    <property type="entry name" value="Ser/Thr_kinase_AS"/>
</dbReference>
<name>A0A835S3L1_VANPL</name>
<evidence type="ECO:0000313" key="11">
    <source>
        <dbReference type="Proteomes" id="UP000639772"/>
    </source>
</evidence>
<dbReference type="OrthoDB" id="346907at2759"/>